<comment type="caution">
    <text evidence="1">The sequence shown here is derived from an EMBL/GenBank/DDBJ whole genome shotgun (WGS) entry which is preliminary data.</text>
</comment>
<keyword evidence="1" id="KW-0282">Flagellum</keyword>
<evidence type="ECO:0000313" key="2">
    <source>
        <dbReference type="Proteomes" id="UP000054736"/>
    </source>
</evidence>
<dbReference type="EMBL" id="LNXY01000027">
    <property type="protein sequence ID" value="KTC85923.1"/>
    <property type="molecule type" value="Genomic_DNA"/>
</dbReference>
<dbReference type="STRING" id="1212489.Ldro_2248"/>
<keyword evidence="1" id="KW-0966">Cell projection</keyword>
<dbReference type="Gene3D" id="3.40.50.1820">
    <property type="entry name" value="alpha/beta hydrolase"/>
    <property type="match status" value="1"/>
</dbReference>
<keyword evidence="2" id="KW-1185">Reference proteome</keyword>
<dbReference type="InterPro" id="IPR029058">
    <property type="entry name" value="AB_hydrolase_fold"/>
</dbReference>
<dbReference type="SUPFAM" id="SSF53474">
    <property type="entry name" value="alpha/beta-Hydrolases"/>
    <property type="match status" value="1"/>
</dbReference>
<dbReference type="PATRIC" id="fig|1212489.4.peg.2373"/>
<protein>
    <submittedName>
        <fullName evidence="1">ATPases involved in biogenesis of archaeal flagella</fullName>
    </submittedName>
</protein>
<sequence length="240" mass="27360">MRLFIGICLLVILTISEGKAENLEIQANGQKISLAYWPAQTKKQYGGILIVKEEPFGEGFTISTNLAKRFAKLGWSVAILDAQQKDRMAWIGQLPDALSNLRQKTNKRIVLLYYGSQLQVLLGYFSKLQAKQVNGLILLSAFSEPMAKDEPELLKKIAFPVLDIMGQFDYTPVLNQIAARRKTNQNPQYRVIQLPGATHDYLYNRRMLVAYLHGWMKHLRRTERAKPPVTLMNGFPTRHS</sequence>
<reference evidence="1 2" key="1">
    <citation type="submission" date="2015-11" db="EMBL/GenBank/DDBJ databases">
        <title>Genomic analysis of 38 Legionella species identifies large and diverse effector repertoires.</title>
        <authorList>
            <person name="Burstein D."/>
            <person name="Amaro F."/>
            <person name="Zusman T."/>
            <person name="Lifshitz Z."/>
            <person name="Cohen O."/>
            <person name="Gilbert J.A."/>
            <person name="Pupko T."/>
            <person name="Shuman H.A."/>
            <person name="Segal G."/>
        </authorList>
    </citation>
    <scope>NUCLEOTIDE SEQUENCE [LARGE SCALE GENOMIC DNA]</scope>
    <source>
        <strain evidence="1 2">ATCC 700990</strain>
    </source>
</reference>
<keyword evidence="1" id="KW-0969">Cilium</keyword>
<proteinExistence type="predicted"/>
<accession>A0A0W0SRK8</accession>
<dbReference type="AlphaFoldDB" id="A0A0W0SRK8"/>
<name>A0A0W0SRK8_9GAMM</name>
<dbReference type="Proteomes" id="UP000054736">
    <property type="component" value="Unassembled WGS sequence"/>
</dbReference>
<dbReference type="OrthoDB" id="5644501at2"/>
<dbReference type="RefSeq" id="WP_058496515.1">
    <property type="nucleotide sequence ID" value="NZ_CAAAIU010000001.1"/>
</dbReference>
<evidence type="ECO:0000313" key="1">
    <source>
        <dbReference type="EMBL" id="KTC85923.1"/>
    </source>
</evidence>
<organism evidence="1 2">
    <name type="scientific">Legionella drozanskii LLAP-1</name>
    <dbReference type="NCBI Taxonomy" id="1212489"/>
    <lineage>
        <taxon>Bacteria</taxon>
        <taxon>Pseudomonadati</taxon>
        <taxon>Pseudomonadota</taxon>
        <taxon>Gammaproteobacteria</taxon>
        <taxon>Legionellales</taxon>
        <taxon>Legionellaceae</taxon>
        <taxon>Legionella</taxon>
    </lineage>
</organism>
<gene>
    <name evidence="1" type="ORF">Ldro_2248</name>
</gene>